<dbReference type="Proteomes" id="UP000694402">
    <property type="component" value="Unassembled WGS sequence"/>
</dbReference>
<evidence type="ECO:0000313" key="4">
    <source>
        <dbReference type="Ensembl" id="ENSOTSP00005128479.1"/>
    </source>
</evidence>
<evidence type="ECO:0000259" key="3">
    <source>
        <dbReference type="PROSITE" id="PS50188"/>
    </source>
</evidence>
<dbReference type="InterPro" id="IPR013320">
    <property type="entry name" value="ConA-like_dom_sf"/>
</dbReference>
<organism evidence="4 5">
    <name type="scientific">Oncorhynchus tshawytscha</name>
    <name type="common">Chinook salmon</name>
    <name type="synonym">Salmo tshawytscha</name>
    <dbReference type="NCBI Taxonomy" id="74940"/>
    <lineage>
        <taxon>Eukaryota</taxon>
        <taxon>Metazoa</taxon>
        <taxon>Chordata</taxon>
        <taxon>Craniata</taxon>
        <taxon>Vertebrata</taxon>
        <taxon>Euteleostomi</taxon>
        <taxon>Actinopterygii</taxon>
        <taxon>Neopterygii</taxon>
        <taxon>Teleostei</taxon>
        <taxon>Protacanthopterygii</taxon>
        <taxon>Salmoniformes</taxon>
        <taxon>Salmonidae</taxon>
        <taxon>Salmoninae</taxon>
        <taxon>Oncorhynchus</taxon>
    </lineage>
</organism>
<evidence type="ECO:0000256" key="1">
    <source>
        <dbReference type="ARBA" id="ARBA00022614"/>
    </source>
</evidence>
<dbReference type="InterPro" id="IPR041267">
    <property type="entry name" value="NLRP_HD2"/>
</dbReference>
<reference evidence="5" key="1">
    <citation type="journal article" date="2018" name="PLoS ONE">
        <title>Chinook salmon (Oncorhynchus tshawytscha) genome and transcriptome.</title>
        <authorList>
            <person name="Christensen K.A."/>
            <person name="Leong J.S."/>
            <person name="Sakhrani D."/>
            <person name="Biagi C.A."/>
            <person name="Minkley D.R."/>
            <person name="Withler R.E."/>
            <person name="Rondeau E.B."/>
            <person name="Koop B.F."/>
            <person name="Devlin R.H."/>
        </authorList>
    </citation>
    <scope>NUCLEOTIDE SEQUENCE [LARGE SCALE GENOMIC DNA]</scope>
</reference>
<protein>
    <recommendedName>
        <fullName evidence="3">B30.2/SPRY domain-containing protein</fullName>
    </recommendedName>
</protein>
<reference evidence="4" key="3">
    <citation type="submission" date="2025-09" db="UniProtKB">
        <authorList>
            <consortium name="Ensembl"/>
        </authorList>
    </citation>
    <scope>IDENTIFICATION</scope>
</reference>
<keyword evidence="1" id="KW-0433">Leucine-rich repeat</keyword>
<evidence type="ECO:0000256" key="2">
    <source>
        <dbReference type="ARBA" id="ARBA00022737"/>
    </source>
</evidence>
<keyword evidence="5" id="KW-1185">Reference proteome</keyword>
<dbReference type="Pfam" id="PF13516">
    <property type="entry name" value="LRR_6"/>
    <property type="match status" value="1"/>
</dbReference>
<feature type="domain" description="B30.2/SPRY" evidence="3">
    <location>
        <begin position="230"/>
        <end position="419"/>
    </location>
</feature>
<dbReference type="Gene3D" id="3.80.10.10">
    <property type="entry name" value="Ribonuclease Inhibitor"/>
    <property type="match status" value="1"/>
</dbReference>
<dbReference type="Ensembl" id="ENSOTST00005178261.1">
    <property type="protein sequence ID" value="ENSOTSP00005128479.1"/>
    <property type="gene ID" value="ENSOTSG00005007080.2"/>
</dbReference>
<dbReference type="PRINTS" id="PR01407">
    <property type="entry name" value="BUTYPHLNCDUF"/>
</dbReference>
<dbReference type="InterPro" id="IPR032675">
    <property type="entry name" value="LRR_dom_sf"/>
</dbReference>
<proteinExistence type="predicted"/>
<name>A0AAZ3QKI2_ONCTS</name>
<dbReference type="SMART" id="SM00449">
    <property type="entry name" value="SPRY"/>
    <property type="match status" value="1"/>
</dbReference>
<dbReference type="PROSITE" id="PS50188">
    <property type="entry name" value="B302_SPRY"/>
    <property type="match status" value="1"/>
</dbReference>
<dbReference type="PANTHER" id="PTHR24106">
    <property type="entry name" value="NACHT, LRR AND CARD DOMAINS-CONTAINING"/>
    <property type="match status" value="1"/>
</dbReference>
<accession>A0AAZ3QKI2</accession>
<dbReference type="AlphaFoldDB" id="A0AAZ3QKI2"/>
<dbReference type="InterPro" id="IPR051261">
    <property type="entry name" value="NLR"/>
</dbReference>
<dbReference type="InterPro" id="IPR006574">
    <property type="entry name" value="PRY"/>
</dbReference>
<dbReference type="Gene3D" id="2.60.120.920">
    <property type="match status" value="1"/>
</dbReference>
<dbReference type="SMART" id="SM00368">
    <property type="entry name" value="LRR_RI"/>
    <property type="match status" value="1"/>
</dbReference>
<dbReference type="Pfam" id="PF00622">
    <property type="entry name" value="SPRY"/>
    <property type="match status" value="1"/>
</dbReference>
<dbReference type="SUPFAM" id="SSF52047">
    <property type="entry name" value="RNI-like"/>
    <property type="match status" value="1"/>
</dbReference>
<dbReference type="Pfam" id="PF17776">
    <property type="entry name" value="NLRC4_HD2"/>
    <property type="match status" value="1"/>
</dbReference>
<dbReference type="InterPro" id="IPR043136">
    <property type="entry name" value="B30.2/SPRY_sf"/>
</dbReference>
<dbReference type="SUPFAM" id="SSF49899">
    <property type="entry name" value="Concanavalin A-like lectins/glucanases"/>
    <property type="match status" value="1"/>
</dbReference>
<dbReference type="InterPro" id="IPR001611">
    <property type="entry name" value="Leu-rich_rpt"/>
</dbReference>
<dbReference type="InterPro" id="IPR001870">
    <property type="entry name" value="B30.2/SPRY"/>
</dbReference>
<dbReference type="InterPro" id="IPR003877">
    <property type="entry name" value="SPRY_dom"/>
</dbReference>
<dbReference type="CDD" id="cd16040">
    <property type="entry name" value="SPRY_PRY_SNTX"/>
    <property type="match status" value="1"/>
</dbReference>
<dbReference type="Pfam" id="PF13765">
    <property type="entry name" value="PRY"/>
    <property type="match status" value="1"/>
</dbReference>
<evidence type="ECO:0000313" key="5">
    <source>
        <dbReference type="Proteomes" id="UP000694402"/>
    </source>
</evidence>
<keyword evidence="2" id="KW-0677">Repeat</keyword>
<reference evidence="4" key="2">
    <citation type="submission" date="2025-08" db="UniProtKB">
        <authorList>
            <consortium name="Ensembl"/>
        </authorList>
    </citation>
    <scope>IDENTIFICATION</scope>
</reference>
<dbReference type="GeneTree" id="ENSGT01150000286904"/>
<sequence>MDKQQTTSKEPQICTDTPATILHKNAVDKALQSDNGHLDLFLRFLLVLSMESNQSLLRGLLTQTGSCSQTNEETVEYIKEKIKENPSPERCINLFHCLNELNDQSLVKEIQAYLSSGSMSKQELSSAQWSALVFVLLTSEEELDVFDLRKYSRSEEGLLRLLPVVKASTTALLNGCNLTERCCDALASALSSNSSHLRELDLSSNDLQDSGVKLLSAGLGSPHCKLETLSVDNDAEYWLKSGLKKYTCELTLEPNTAHKLLTLSKENRKITWGKEQPYPDHPARFECYPQVLCREGLTGRCYWEVEWSGFGAYIGVAYKGICRKGTENDSILGHNRMSWTMRCAEDHYISRHSNKTITIPVPSVYSYRVGVYLDWPAGTLSFYSVCSGTLTHLYTFHATFTEALYPGFRVWNGESSLSI</sequence>
<dbReference type="InterPro" id="IPR003879">
    <property type="entry name" value="Butyrophylin_SPRY"/>
</dbReference>
<dbReference type="SMART" id="SM00589">
    <property type="entry name" value="PRY"/>
    <property type="match status" value="1"/>
</dbReference>